<dbReference type="Pfam" id="PF15247">
    <property type="entry name" value="SLBP_RNA_bind"/>
    <property type="match status" value="1"/>
</dbReference>
<dbReference type="Bgee" id="ENSOANG00000040742">
    <property type="expression patterns" value="Expressed in ovary and 1 other cell type or tissue"/>
</dbReference>
<dbReference type="PANTHER" id="PTHR17408">
    <property type="entry name" value="HISTONE RNA HAIRPIN-BINDING PROTEIN"/>
    <property type="match status" value="1"/>
</dbReference>
<evidence type="ECO:0000256" key="3">
    <source>
        <dbReference type="ARBA" id="ARBA00057687"/>
    </source>
</evidence>
<dbReference type="PANTHER" id="PTHR17408:SF11">
    <property type="entry name" value="STEM-LOOP BINDING PROTEIN-LIKE"/>
    <property type="match status" value="1"/>
</dbReference>
<dbReference type="InParanoid" id="A0A6I8N4E5"/>
<accession>A0A6I8N4E5</accession>
<dbReference type="InterPro" id="IPR026502">
    <property type="entry name" value="SLBP1/SLBP2"/>
</dbReference>
<dbReference type="GO" id="GO:0071204">
    <property type="term" value="C:histone pre-mRNA 3'end processing complex"/>
    <property type="evidence" value="ECO:0000318"/>
    <property type="project" value="GO_Central"/>
</dbReference>
<dbReference type="Gene3D" id="1.10.8.1120">
    <property type="entry name" value="Histone RNA hairpin-binding protein RNA-binding domain"/>
    <property type="match status" value="1"/>
</dbReference>
<dbReference type="Ensembl" id="ENSOANT00000074020.1">
    <property type="protein sequence ID" value="ENSOANP00000035861.1"/>
    <property type="gene ID" value="ENSOANG00000040742.1"/>
</dbReference>
<comment type="function">
    <text evidence="3">RNA-binding protein involved in the histone pre-mRNA processing. Binds the stem-loop structure of replication-dependent histone pre-mRNAs and contributes to efficient 3'-end processing by stabilizing the complex between histone pre-mRNA and U7 small nuclear ribonucleoprotein (snRNP), via the histone downstream element (HDE). Plays an important role in targeting mature histone mRNA from the nucleus to the cytoplasm and to the translation machinery. Stabilizes mature histone mRNA and could be involved in cell-cycle regulation of histone gene expression. Involved in the mechanism by which growing oocytes accumulate histone proteins that support early embryogenesis. Binds to the 5' side of the stem-loop structure of histone pre-mRNAs.</text>
</comment>
<organism evidence="9 10">
    <name type="scientific">Ornithorhynchus anatinus</name>
    <name type="common">Duckbill platypus</name>
    <dbReference type="NCBI Taxonomy" id="9258"/>
    <lineage>
        <taxon>Eukaryota</taxon>
        <taxon>Metazoa</taxon>
        <taxon>Chordata</taxon>
        <taxon>Craniata</taxon>
        <taxon>Vertebrata</taxon>
        <taxon>Euteleostomi</taxon>
        <taxon>Mammalia</taxon>
        <taxon>Monotremata</taxon>
        <taxon>Ornithorhynchidae</taxon>
        <taxon>Ornithorhynchus</taxon>
    </lineage>
</organism>
<dbReference type="GO" id="GO:0071207">
    <property type="term" value="F:histone pre-mRNA stem-loop binding"/>
    <property type="evidence" value="ECO:0000318"/>
    <property type="project" value="GO_Central"/>
</dbReference>
<dbReference type="GO" id="GO:0005737">
    <property type="term" value="C:cytoplasm"/>
    <property type="evidence" value="ECO:0000318"/>
    <property type="project" value="GO_Central"/>
</dbReference>
<dbReference type="Proteomes" id="UP000002279">
    <property type="component" value="Chromosome X2"/>
</dbReference>
<protein>
    <recommendedName>
        <fullName evidence="5">Histone RNA hairpin-binding protein</fullName>
    </recommendedName>
    <alternativeName>
        <fullName evidence="6">Histone stem-loop-binding protein</fullName>
    </alternativeName>
</protein>
<feature type="region of interest" description="Disordered" evidence="7">
    <location>
        <begin position="44"/>
        <end position="63"/>
    </location>
</feature>
<dbReference type="InterPro" id="IPR029344">
    <property type="entry name" value="SLBP_RNA_bind"/>
</dbReference>
<keyword evidence="10" id="KW-1185">Reference proteome</keyword>
<dbReference type="GO" id="GO:0006398">
    <property type="term" value="P:mRNA 3'-end processing by stem-loop binding and cleavage"/>
    <property type="evidence" value="ECO:0000318"/>
    <property type="project" value="GO_Central"/>
</dbReference>
<evidence type="ECO:0000256" key="5">
    <source>
        <dbReference type="ARBA" id="ARBA00072422"/>
    </source>
</evidence>
<dbReference type="AlphaFoldDB" id="A0A6I8N4E5"/>
<keyword evidence="2" id="KW-0694">RNA-binding</keyword>
<evidence type="ECO:0000256" key="2">
    <source>
        <dbReference type="ARBA" id="ARBA00022884"/>
    </source>
</evidence>
<comment type="similarity">
    <text evidence="1">Belongs to the SLBP family.</text>
</comment>
<evidence type="ECO:0000313" key="10">
    <source>
        <dbReference type="Proteomes" id="UP000002279"/>
    </source>
</evidence>
<dbReference type="InterPro" id="IPR038294">
    <property type="entry name" value="SLBP_RNA_bind_sf"/>
</dbReference>
<evidence type="ECO:0000259" key="8">
    <source>
        <dbReference type="Pfam" id="PF15247"/>
    </source>
</evidence>
<evidence type="ECO:0000256" key="7">
    <source>
        <dbReference type="SAM" id="MobiDB-lite"/>
    </source>
</evidence>
<evidence type="ECO:0000313" key="9">
    <source>
        <dbReference type="Ensembl" id="ENSOANP00000035861.1"/>
    </source>
</evidence>
<sequence>MISVGVGTEWEVETDEVVLRRRQKQIDYGKCTVGYQRFLQQVPKARQPGLHPGTPNKHRRYSRRSWDAQIRRWRRALHAWDPPDPSHLDGHECCGAEGGVNQSGKTSCSSLLPASRHLCLYLKFYLFVLMSVSPHPQTVSSLRAGNVTAYCCTVLSQAPSTARHTGGAQ</sequence>
<feature type="domain" description="Histone RNA hairpin-binding protein RNA-binding" evidence="8">
    <location>
        <begin position="14"/>
        <end position="82"/>
    </location>
</feature>
<reference evidence="9" key="3">
    <citation type="submission" date="2025-09" db="UniProtKB">
        <authorList>
            <consortium name="Ensembl"/>
        </authorList>
    </citation>
    <scope>IDENTIFICATION</scope>
    <source>
        <strain evidence="9">Glennie</strain>
    </source>
</reference>
<dbReference type="GO" id="GO:0051028">
    <property type="term" value="P:mRNA transport"/>
    <property type="evidence" value="ECO:0000318"/>
    <property type="project" value="GO_Central"/>
</dbReference>
<reference evidence="9" key="2">
    <citation type="submission" date="2025-08" db="UniProtKB">
        <authorList>
            <consortium name="Ensembl"/>
        </authorList>
    </citation>
    <scope>IDENTIFICATION</scope>
    <source>
        <strain evidence="9">Glennie</strain>
    </source>
</reference>
<evidence type="ECO:0000256" key="6">
    <source>
        <dbReference type="ARBA" id="ARBA00082670"/>
    </source>
</evidence>
<proteinExistence type="inferred from homology"/>
<evidence type="ECO:0000256" key="4">
    <source>
        <dbReference type="ARBA" id="ARBA00066071"/>
    </source>
</evidence>
<dbReference type="GeneTree" id="ENSGT00940000164705"/>
<comment type="subunit">
    <text evidence="4">Monomer. SLBP/pre-mRNA complex interacts with ZNF473. Interacts with the Importin alpha/Importin beta receptor, LSM1, MIF4GD, TNPO3 and UPF1. Interaction with LSM1 occurs when histone mRNA is being rapidly degraded during the S phase. Found in a ternary complex with ERI1 and the stem-loop structure of the 3' end of histone mRNA. Associates with polyribosomes. Identified in a histone pre-mRNA complex, at least composed of ERI1, LSM11, SLBP, SNRPB, SYNCRIP and YBX1. Binds in a cooperative manner with ERI1 to the mature 3'-end of histone mRNAs.</text>
</comment>
<reference evidence="9 10" key="1">
    <citation type="journal article" date="2008" name="Nature">
        <title>Genome analysis of the platypus reveals unique signatures of evolution.</title>
        <authorList>
            <person name="Warren W.C."/>
            <person name="Hillier L.W."/>
            <person name="Marshall Graves J.A."/>
            <person name="Birney E."/>
            <person name="Ponting C.P."/>
            <person name="Grutzner F."/>
            <person name="Belov K."/>
            <person name="Miller W."/>
            <person name="Clarke L."/>
            <person name="Chinwalla A.T."/>
            <person name="Yang S.P."/>
            <person name="Heger A."/>
            <person name="Locke D.P."/>
            <person name="Miethke P."/>
            <person name="Waters P.D."/>
            <person name="Veyrunes F."/>
            <person name="Fulton L."/>
            <person name="Fulton B."/>
            <person name="Graves T."/>
            <person name="Wallis J."/>
            <person name="Puente X.S."/>
            <person name="Lopez-Otin C."/>
            <person name="Ordonez G.R."/>
            <person name="Eichler E.E."/>
            <person name="Chen L."/>
            <person name="Cheng Z."/>
            <person name="Deakin J.E."/>
            <person name="Alsop A."/>
            <person name="Thompson K."/>
            <person name="Kirby P."/>
            <person name="Papenfuss A.T."/>
            <person name="Wakefield M.J."/>
            <person name="Olender T."/>
            <person name="Lancet D."/>
            <person name="Huttley G.A."/>
            <person name="Smit A.F."/>
            <person name="Pask A."/>
            <person name="Temple-Smith P."/>
            <person name="Batzer M.A."/>
            <person name="Walker J.A."/>
            <person name="Konkel M.K."/>
            <person name="Harris R.S."/>
            <person name="Whittington C.M."/>
            <person name="Wong E.S."/>
            <person name="Gemmell N.J."/>
            <person name="Buschiazzo E."/>
            <person name="Vargas Jentzsch I.M."/>
            <person name="Merkel A."/>
            <person name="Schmitz J."/>
            <person name="Zemann A."/>
            <person name="Churakov G."/>
            <person name="Kriegs J.O."/>
            <person name="Brosius J."/>
            <person name="Murchison E.P."/>
            <person name="Sachidanandam R."/>
            <person name="Smith C."/>
            <person name="Hannon G.J."/>
            <person name="Tsend-Ayush E."/>
            <person name="McMillan D."/>
            <person name="Attenborough R."/>
            <person name="Rens W."/>
            <person name="Ferguson-Smith M."/>
            <person name="Lefevre C.M."/>
            <person name="Sharp J.A."/>
            <person name="Nicholas K.R."/>
            <person name="Ray D.A."/>
            <person name="Kube M."/>
            <person name="Reinhardt R."/>
            <person name="Pringle T.H."/>
            <person name="Taylor J."/>
            <person name="Jones R.C."/>
            <person name="Nixon B."/>
            <person name="Dacheux J.L."/>
            <person name="Niwa H."/>
            <person name="Sekita Y."/>
            <person name="Huang X."/>
            <person name="Stark A."/>
            <person name="Kheradpour P."/>
            <person name="Kellis M."/>
            <person name="Flicek P."/>
            <person name="Chen Y."/>
            <person name="Webber C."/>
            <person name="Hardison R."/>
            <person name="Nelson J."/>
            <person name="Hallsworth-Pepin K."/>
            <person name="Delehaunty K."/>
            <person name="Markovic C."/>
            <person name="Minx P."/>
            <person name="Feng Y."/>
            <person name="Kremitzki C."/>
            <person name="Mitreva M."/>
            <person name="Glasscock J."/>
            <person name="Wylie T."/>
            <person name="Wohldmann P."/>
            <person name="Thiru P."/>
            <person name="Nhan M.N."/>
            <person name="Pohl C.S."/>
            <person name="Smith S.M."/>
            <person name="Hou S."/>
            <person name="Nefedov M."/>
            <person name="de Jong P.J."/>
            <person name="Renfree M.B."/>
            <person name="Mardis E.R."/>
            <person name="Wilson R.K."/>
        </authorList>
    </citation>
    <scope>NUCLEOTIDE SEQUENCE [LARGE SCALE GENOMIC DNA]</scope>
    <source>
        <strain evidence="9 10">Glennie</strain>
    </source>
</reference>
<name>A0A6I8N4E5_ORNAN</name>
<dbReference type="GO" id="GO:0003729">
    <property type="term" value="F:mRNA binding"/>
    <property type="evidence" value="ECO:0000318"/>
    <property type="project" value="GO_Central"/>
</dbReference>
<dbReference type="FunFam" id="1.10.8.1120:FF:000001">
    <property type="entry name" value="Histone RNA hairpin-binding protein-like"/>
    <property type="match status" value="1"/>
</dbReference>
<evidence type="ECO:0000256" key="1">
    <source>
        <dbReference type="ARBA" id="ARBA00006151"/>
    </source>
</evidence>